<evidence type="ECO:0000313" key="1">
    <source>
        <dbReference type="EMBL" id="QBD81889.1"/>
    </source>
</evidence>
<proteinExistence type="predicted"/>
<dbReference type="Proteomes" id="UP000290365">
    <property type="component" value="Chromosome"/>
</dbReference>
<dbReference type="AlphaFoldDB" id="A0A4P6K1D8"/>
<keyword evidence="2" id="KW-1185">Reference proteome</keyword>
<protein>
    <submittedName>
        <fullName evidence="1">Uncharacterized protein</fullName>
    </submittedName>
</protein>
<evidence type="ECO:0000313" key="2">
    <source>
        <dbReference type="Proteomes" id="UP000290365"/>
    </source>
</evidence>
<sequence length="305" mass="34253">MIIKLYGFDWMAYCERVMPALARWIIEGDEGQAHELYQQTRCAQEERFVPYIMAHLSSWPRAQKFVRQLPRGQQALNTYRHLCSAEHFTALSDRYIQRHPPQLHYNEEALLTVWGAIVTDYCLRPLASPQQLDQAQQGASKEANLSPANTMEISIESTAQSLSQATTQSVEQESGISIGRHPMQLHMRGWLATCSVRAMALFELLACGRRCMPFGYQAGSPFGSYIGYLTANELEQLASCLRGLQAPDKAQAELDNALFHREISSQEPAKATRIIDEVTPMYAAAFLQAISFAAPQKYGLICMIG</sequence>
<organism evidence="1 2">
    <name type="scientific">Ktedonosporobacter rubrisoli</name>
    <dbReference type="NCBI Taxonomy" id="2509675"/>
    <lineage>
        <taxon>Bacteria</taxon>
        <taxon>Bacillati</taxon>
        <taxon>Chloroflexota</taxon>
        <taxon>Ktedonobacteria</taxon>
        <taxon>Ktedonobacterales</taxon>
        <taxon>Ktedonosporobacteraceae</taxon>
        <taxon>Ktedonosporobacter</taxon>
    </lineage>
</organism>
<dbReference type="EMBL" id="CP035758">
    <property type="protein sequence ID" value="QBD81889.1"/>
    <property type="molecule type" value="Genomic_DNA"/>
</dbReference>
<name>A0A4P6K1D8_KTERU</name>
<accession>A0A4P6K1D8</accession>
<gene>
    <name evidence="1" type="ORF">EPA93_40305</name>
</gene>
<dbReference type="RefSeq" id="WP_129892950.1">
    <property type="nucleotide sequence ID" value="NZ_CP035758.1"/>
</dbReference>
<dbReference type="OrthoDB" id="150414at2"/>
<reference evidence="1 2" key="1">
    <citation type="submission" date="2019-01" db="EMBL/GenBank/DDBJ databases">
        <title>Ktedonosporobacter rubrisoli SCAWS-G2.</title>
        <authorList>
            <person name="Huang Y."/>
            <person name="Yan B."/>
        </authorList>
    </citation>
    <scope>NUCLEOTIDE SEQUENCE [LARGE SCALE GENOMIC DNA]</scope>
    <source>
        <strain evidence="1 2">SCAWS-G2</strain>
    </source>
</reference>
<dbReference type="KEGG" id="kbs:EPA93_40305"/>